<evidence type="ECO:0000256" key="2">
    <source>
        <dbReference type="SAM" id="MobiDB-lite"/>
    </source>
</evidence>
<organism evidence="4 5">
    <name type="scientific">Cerrena zonata</name>
    <dbReference type="NCBI Taxonomy" id="2478898"/>
    <lineage>
        <taxon>Eukaryota</taxon>
        <taxon>Fungi</taxon>
        <taxon>Dikarya</taxon>
        <taxon>Basidiomycota</taxon>
        <taxon>Agaricomycotina</taxon>
        <taxon>Agaricomycetes</taxon>
        <taxon>Polyporales</taxon>
        <taxon>Cerrenaceae</taxon>
        <taxon>Cerrena</taxon>
    </lineage>
</organism>
<feature type="compositionally biased region" description="Low complexity" evidence="2">
    <location>
        <begin position="1020"/>
        <end position="1032"/>
    </location>
</feature>
<accession>A0AAW0GLP7</accession>
<feature type="compositionally biased region" description="Basic and acidic residues" evidence="2">
    <location>
        <begin position="344"/>
        <end position="356"/>
    </location>
</feature>
<comment type="caution">
    <text evidence="4">The sequence shown here is derived from an EMBL/GenBank/DDBJ whole genome shotgun (WGS) entry which is preliminary data.</text>
</comment>
<dbReference type="SMART" id="SM00164">
    <property type="entry name" value="TBC"/>
    <property type="match status" value="1"/>
</dbReference>
<feature type="compositionally biased region" description="Polar residues" evidence="2">
    <location>
        <begin position="717"/>
        <end position="728"/>
    </location>
</feature>
<dbReference type="PANTHER" id="PTHR12161">
    <property type="entry name" value="IST1 FAMILY MEMBER"/>
    <property type="match status" value="1"/>
</dbReference>
<feature type="domain" description="Rab-GAP TBC" evidence="3">
    <location>
        <begin position="212"/>
        <end position="563"/>
    </location>
</feature>
<dbReference type="InterPro" id="IPR005061">
    <property type="entry name" value="Ist1"/>
</dbReference>
<comment type="similarity">
    <text evidence="1">Belongs to the IST1 family.</text>
</comment>
<gene>
    <name evidence="4" type="ORF">QCA50_003225</name>
</gene>
<dbReference type="EMBL" id="JASBNA010000003">
    <property type="protein sequence ID" value="KAK7693656.1"/>
    <property type="molecule type" value="Genomic_DNA"/>
</dbReference>
<feature type="region of interest" description="Disordered" evidence="2">
    <location>
        <begin position="747"/>
        <end position="789"/>
    </location>
</feature>
<proteinExistence type="inferred from homology"/>
<protein>
    <recommendedName>
        <fullName evidence="3">Rab-GAP TBC domain-containing protein</fullName>
    </recommendedName>
</protein>
<feature type="compositionally biased region" description="Low complexity" evidence="2">
    <location>
        <begin position="959"/>
        <end position="978"/>
    </location>
</feature>
<feature type="compositionally biased region" description="Low complexity" evidence="2">
    <location>
        <begin position="399"/>
        <end position="411"/>
    </location>
</feature>
<feature type="compositionally biased region" description="Basic and acidic residues" evidence="2">
    <location>
        <begin position="883"/>
        <end position="901"/>
    </location>
</feature>
<dbReference type="InterPro" id="IPR035969">
    <property type="entry name" value="Rab-GAP_TBC_sf"/>
</dbReference>
<feature type="compositionally biased region" description="Polar residues" evidence="2">
    <location>
        <begin position="777"/>
        <end position="786"/>
    </location>
</feature>
<dbReference type="GO" id="GO:0015031">
    <property type="term" value="P:protein transport"/>
    <property type="evidence" value="ECO:0007669"/>
    <property type="project" value="InterPro"/>
</dbReference>
<reference evidence="4 5" key="1">
    <citation type="submission" date="2022-09" db="EMBL/GenBank/DDBJ databases">
        <authorList>
            <person name="Palmer J.M."/>
        </authorList>
    </citation>
    <scope>NUCLEOTIDE SEQUENCE [LARGE SCALE GENOMIC DNA]</scope>
    <source>
        <strain evidence="4 5">DSM 7382</strain>
    </source>
</reference>
<dbReference type="InterPro" id="IPR000195">
    <property type="entry name" value="Rab-GAP-TBC_dom"/>
</dbReference>
<dbReference type="Pfam" id="PF03398">
    <property type="entry name" value="Ist1"/>
    <property type="match status" value="1"/>
</dbReference>
<feature type="compositionally biased region" description="Polar residues" evidence="2">
    <location>
        <begin position="981"/>
        <end position="999"/>
    </location>
</feature>
<feature type="compositionally biased region" description="Polar residues" evidence="2">
    <location>
        <begin position="851"/>
        <end position="866"/>
    </location>
</feature>
<evidence type="ECO:0000256" key="1">
    <source>
        <dbReference type="ARBA" id="ARBA00005536"/>
    </source>
</evidence>
<dbReference type="Gene3D" id="1.10.472.80">
    <property type="entry name" value="Ypt/Rab-GAP domain of gyp1p, domain 3"/>
    <property type="match status" value="1"/>
</dbReference>
<dbReference type="Pfam" id="PF00566">
    <property type="entry name" value="RabGAP-TBC"/>
    <property type="match status" value="1"/>
</dbReference>
<feature type="compositionally biased region" description="Basic and acidic residues" evidence="2">
    <location>
        <begin position="1256"/>
        <end position="1273"/>
    </location>
</feature>
<dbReference type="PROSITE" id="PS50086">
    <property type="entry name" value="TBC_RABGAP"/>
    <property type="match status" value="1"/>
</dbReference>
<dbReference type="InterPro" id="IPR042277">
    <property type="entry name" value="IST1-like"/>
</dbReference>
<dbReference type="SUPFAM" id="SSF47923">
    <property type="entry name" value="Ypt/Rab-GAP domain of gyp1p"/>
    <property type="match status" value="2"/>
</dbReference>
<dbReference type="PANTHER" id="PTHR12161:SF5">
    <property type="entry name" value="IST1 HOMOLOG"/>
    <property type="match status" value="1"/>
</dbReference>
<keyword evidence="5" id="KW-1185">Reference proteome</keyword>
<evidence type="ECO:0000313" key="5">
    <source>
        <dbReference type="Proteomes" id="UP001385951"/>
    </source>
</evidence>
<feature type="region of interest" description="Disordered" evidence="2">
    <location>
        <begin position="329"/>
        <end position="411"/>
    </location>
</feature>
<feature type="compositionally biased region" description="Polar residues" evidence="2">
    <location>
        <begin position="924"/>
        <end position="933"/>
    </location>
</feature>
<feature type="region of interest" description="Disordered" evidence="2">
    <location>
        <begin position="832"/>
        <end position="1307"/>
    </location>
</feature>
<dbReference type="Gene3D" id="1.20.1260.60">
    <property type="entry name" value="Vacuolar protein sorting-associated protein Ist1"/>
    <property type="match status" value="1"/>
</dbReference>
<feature type="compositionally biased region" description="Acidic residues" evidence="2">
    <location>
        <begin position="694"/>
        <end position="712"/>
    </location>
</feature>
<sequence>MTWDSTRAKNLLRLTAQRLGQIQYKLDSQGQVTKRDIATLLYQNNATLARAKAQKLVREDIYGDLLQNLEMHVGVVLEHLSEIEPGSSPSPIVVEAASSIIYAALHIDSRDLQFVSDMLVQRLGPDFARSAIGNRDNYVSPRVIRDLSTRAPPASWLDQYLLSIAKAQNVKWRPDLTPVEKVNFISEMLDPSTPPEIDVRRLRHLCSQGLPEDPPWVRPRVWKLLLGSLPSNKTTWPQENRKQRDNYYDLVRRLLEPFTSFPPPATPLAPMDASLLDASKELSQVPPGLLSKLEEEPDLSAVSPLDDVAPDDVKIKCAGALDERLRLIKDGEKTDDDSAPDSVPEIRLEGTPEIRLEAPNTPQDSDIPDAPFESETADTSADSMQLDLSGLGTPEISLSAPDSPTSTHSSAPTTLLASKAYTAAGAHPKHASALLRLLYIHSALNPANRAPQVASLLVPLYSALVQEVEPEDLAHAEADTFWLFETVVSEFADLEDVETCTSWQQKLGARLTWADADLAEDLQIKGLDPTLPHYSYRWLTPLLTHTLPLSAIFTVWDALFSRPMRERDSNPKLEYLMDICASLLLCARPALLRLGKRGSKGTNVWSEINSVVPSTDFDARELEDAFVEGMALLRDYPLRQIGGVENIMQLAYDLSDRRRNELQNATPANAGIGERLKNSVWRSFATPNTILESHEEEEEEDSSEEDSEESSPDEQHLQPSPANNGRSTLSTRLAQTVWKGITNQSAMEVQSPPASPLPSPRATSPSPLTSPPINASDLPSGSSSAPAGNRASAIWGYAEKLRDSDAAATFAKVSTNWRVKALDAWNNRAAPTNTSNVASHGHGHGPVPNSAPANYTSMPVRQSLSPNDVAVRRSLGPSPTPRIIDDSRRSSLPGPDRKDEYSPPPMPAFFRPVRDSWMPPIKSPRTSPTASEVSENEDGHGRRKPSLASIVGLDHSRTPSRSSTSTSPQSGGRSGPRPLLLNSSNLITATHTPPTSAQSERAWADNVRSTRPGPTHRHSQSSLSSAPSEALSVPRRAETFGQELASRVVPINRRTPSPMAHKSRRQESTSSTLSDPPNHRQYATEGHARSQSGWARADGHDSPSSPPPQTPLSVVTTDLSIRVKEAETQRGSLVIPESDLIAESPAEEHTPTKPRRKNPSFSHVQIDNDDTSDSSIAQMPSRMPRVKSKRLPPRLATLRTKDTSKPPALPTERASSPNTLAVDWPEEADSVTPKAAAFDSSIQASPVSPRRRTRKISGEKGTRSRKASTESKDSKHKRESAAVEGDDEGYDDLLTAYSESEDSTAQA</sequence>
<dbReference type="Proteomes" id="UP001385951">
    <property type="component" value="Unassembled WGS sequence"/>
</dbReference>
<feature type="region of interest" description="Disordered" evidence="2">
    <location>
        <begin position="687"/>
        <end position="728"/>
    </location>
</feature>
<evidence type="ECO:0000313" key="4">
    <source>
        <dbReference type="EMBL" id="KAK7693656.1"/>
    </source>
</evidence>
<evidence type="ECO:0000259" key="3">
    <source>
        <dbReference type="PROSITE" id="PS50086"/>
    </source>
</evidence>
<name>A0AAW0GLP7_9APHY</name>